<reference evidence="2" key="1">
    <citation type="submission" date="2022-07" db="EMBL/GenBank/DDBJ databases">
        <title>Phylogenomic reconstructions and comparative analyses of Kickxellomycotina fungi.</title>
        <authorList>
            <person name="Reynolds N.K."/>
            <person name="Stajich J.E."/>
            <person name="Barry K."/>
            <person name="Grigoriev I.V."/>
            <person name="Crous P."/>
            <person name="Smith M.E."/>
        </authorList>
    </citation>
    <scope>NUCLEOTIDE SEQUENCE</scope>
    <source>
        <strain evidence="2">RSA 1196</strain>
    </source>
</reference>
<dbReference type="SUPFAM" id="SSF53474">
    <property type="entry name" value="alpha/beta-Hydrolases"/>
    <property type="match status" value="1"/>
</dbReference>
<dbReference type="Proteomes" id="UP001150925">
    <property type="component" value="Unassembled WGS sequence"/>
</dbReference>
<dbReference type="InterPro" id="IPR029058">
    <property type="entry name" value="AB_hydrolase_fold"/>
</dbReference>
<gene>
    <name evidence="2" type="ORF">IWQ62_005139</name>
</gene>
<dbReference type="PANTHER" id="PTHR11440">
    <property type="entry name" value="LECITHIN-CHOLESTEROL ACYLTRANSFERASE-RELATED"/>
    <property type="match status" value="1"/>
</dbReference>
<dbReference type="AlphaFoldDB" id="A0A9W8ANE5"/>
<comment type="caution">
    <text evidence="2">The sequence shown here is derived from an EMBL/GenBank/DDBJ whole genome shotgun (WGS) entry which is preliminary data.</text>
</comment>
<organism evidence="2 3">
    <name type="scientific">Dispira parvispora</name>
    <dbReference type="NCBI Taxonomy" id="1520584"/>
    <lineage>
        <taxon>Eukaryota</taxon>
        <taxon>Fungi</taxon>
        <taxon>Fungi incertae sedis</taxon>
        <taxon>Zoopagomycota</taxon>
        <taxon>Kickxellomycotina</taxon>
        <taxon>Dimargaritomycetes</taxon>
        <taxon>Dimargaritales</taxon>
        <taxon>Dimargaritaceae</taxon>
        <taxon>Dispira</taxon>
    </lineage>
</organism>
<feature type="compositionally biased region" description="Polar residues" evidence="1">
    <location>
        <begin position="72"/>
        <end position="88"/>
    </location>
</feature>
<evidence type="ECO:0000313" key="2">
    <source>
        <dbReference type="EMBL" id="KAJ1957217.1"/>
    </source>
</evidence>
<evidence type="ECO:0008006" key="4">
    <source>
        <dbReference type="Google" id="ProtNLM"/>
    </source>
</evidence>
<dbReference type="Gene3D" id="3.40.50.1820">
    <property type="entry name" value="alpha/beta hydrolase"/>
    <property type="match status" value="1"/>
</dbReference>
<protein>
    <recommendedName>
        <fullName evidence="4">GPI inositol-deacylase</fullName>
    </recommendedName>
</protein>
<name>A0A9W8ANE5_9FUNG</name>
<accession>A0A9W8ANE5</accession>
<sequence>MYLPLNSALSLRNLAESTSTTATRLVRKTKTWIWPRWQAVATKSPSAAAAAVTASVSTDPSSAGGGRFSASWAATGSETTQSSNGSTQPLTKEMLWSHQPVHSRYIAPRLPVVLCHGLFGFDTIGPSSWPALRIHYWRGIKEAMSEVGANVFVGRVPSSGSIVQRAEQLHIQLKQLFAGQSVNLVGHSMGGLDGRYLISRIKPSEYQVQSLSTICTPHRGSPFMDWCRDILGVGTIPASRYSGDKDPDEAWLLRYHQQQPSSSASTLTDGPLSATLTSERQQAQAQASLWAFLSNTYHLTTHPIKVWKMLYHRIVTLLDTPAYSNLTTEFCNQYFNPSTPNDPAVAYYSFGASYDPRIHTWSSLRIPYEIIKKREGPNDGLVSLYSAKWGRYMETVSADHYDVTNPMKLSELKEWFHTSYLVSVLYAQLGSILRYYTRKSPSSHQAQVAEISQYLANEAERPSVVASATDYSHHALQRETHKQKSFDAIDFYLRLGTHLYNEGF</sequence>
<proteinExistence type="predicted"/>
<dbReference type="EMBL" id="JANBPY010001987">
    <property type="protein sequence ID" value="KAJ1957217.1"/>
    <property type="molecule type" value="Genomic_DNA"/>
</dbReference>
<evidence type="ECO:0000313" key="3">
    <source>
        <dbReference type="Proteomes" id="UP001150925"/>
    </source>
</evidence>
<keyword evidence="3" id="KW-1185">Reference proteome</keyword>
<evidence type="ECO:0000256" key="1">
    <source>
        <dbReference type="SAM" id="MobiDB-lite"/>
    </source>
</evidence>
<feature type="region of interest" description="Disordered" evidence="1">
    <location>
        <begin position="56"/>
        <end position="88"/>
    </location>
</feature>
<dbReference type="OrthoDB" id="5592486at2759"/>